<accession>A0A0C9UVW2</accession>
<evidence type="ECO:0000313" key="1">
    <source>
        <dbReference type="EMBL" id="KIJ47793.1"/>
    </source>
</evidence>
<evidence type="ECO:0000313" key="2">
    <source>
        <dbReference type="Proteomes" id="UP000054279"/>
    </source>
</evidence>
<dbReference type="Proteomes" id="UP000054279">
    <property type="component" value="Unassembled WGS sequence"/>
</dbReference>
<sequence>MRNYLNNGELGITRGGRLNTPPELASQFQCLITLDRIHDRFSNPFPKDDYDENEDDVLGPLEEMPADFVIPNSFHLPPDSFDLAKHYINHQAERDIDPSEQDALEVWDDLSVQDVGLNVQDNTLAVMP</sequence>
<protein>
    <submittedName>
        <fullName evidence="1">Uncharacterized protein</fullName>
    </submittedName>
</protein>
<dbReference type="HOGENOM" id="CLU_1960966_0_0_1"/>
<reference evidence="1 2" key="1">
    <citation type="submission" date="2014-06" db="EMBL/GenBank/DDBJ databases">
        <title>Evolutionary Origins and Diversification of the Mycorrhizal Mutualists.</title>
        <authorList>
            <consortium name="DOE Joint Genome Institute"/>
            <consortium name="Mycorrhizal Genomics Consortium"/>
            <person name="Kohler A."/>
            <person name="Kuo A."/>
            <person name="Nagy L.G."/>
            <person name="Floudas D."/>
            <person name="Copeland A."/>
            <person name="Barry K.W."/>
            <person name="Cichocki N."/>
            <person name="Veneault-Fourrey C."/>
            <person name="LaButti K."/>
            <person name="Lindquist E.A."/>
            <person name="Lipzen A."/>
            <person name="Lundell T."/>
            <person name="Morin E."/>
            <person name="Murat C."/>
            <person name="Riley R."/>
            <person name="Ohm R."/>
            <person name="Sun H."/>
            <person name="Tunlid A."/>
            <person name="Henrissat B."/>
            <person name="Grigoriev I.V."/>
            <person name="Hibbett D.S."/>
            <person name="Martin F."/>
        </authorList>
    </citation>
    <scope>NUCLEOTIDE SEQUENCE [LARGE SCALE GENOMIC DNA]</scope>
    <source>
        <strain evidence="1 2">SS14</strain>
    </source>
</reference>
<proteinExistence type="predicted"/>
<name>A0A0C9UVW2_SPHS4</name>
<dbReference type="AlphaFoldDB" id="A0A0C9UVW2"/>
<keyword evidence="2" id="KW-1185">Reference proteome</keyword>
<gene>
    <name evidence="1" type="ORF">M422DRAFT_248360</name>
</gene>
<organism evidence="1 2">
    <name type="scientific">Sphaerobolus stellatus (strain SS14)</name>
    <dbReference type="NCBI Taxonomy" id="990650"/>
    <lineage>
        <taxon>Eukaryota</taxon>
        <taxon>Fungi</taxon>
        <taxon>Dikarya</taxon>
        <taxon>Basidiomycota</taxon>
        <taxon>Agaricomycotina</taxon>
        <taxon>Agaricomycetes</taxon>
        <taxon>Phallomycetidae</taxon>
        <taxon>Geastrales</taxon>
        <taxon>Sphaerobolaceae</taxon>
        <taxon>Sphaerobolus</taxon>
    </lineage>
</organism>
<dbReference type="EMBL" id="KN837100">
    <property type="protein sequence ID" value="KIJ47793.1"/>
    <property type="molecule type" value="Genomic_DNA"/>
</dbReference>